<comment type="caution">
    <text evidence="4">The sequence shown here is derived from an EMBL/GenBank/DDBJ whole genome shotgun (WGS) entry which is preliminary data.</text>
</comment>
<dbReference type="Pfam" id="PF10585">
    <property type="entry name" value="UBA_E1_SCCH"/>
    <property type="match status" value="1"/>
</dbReference>
<protein>
    <submittedName>
        <fullName evidence="4">Ubiquitin-like modifier-activating enzyme 6-like</fullName>
    </submittedName>
</protein>
<dbReference type="Proteomes" id="UP000241769">
    <property type="component" value="Unassembled WGS sequence"/>
</dbReference>
<gene>
    <name evidence="4" type="ORF">PROFUN_09437</name>
</gene>
<evidence type="ECO:0000313" key="4">
    <source>
        <dbReference type="EMBL" id="PRP83225.1"/>
    </source>
</evidence>
<proteinExistence type="inferred from homology"/>
<evidence type="ECO:0000259" key="3">
    <source>
        <dbReference type="Pfam" id="PF10585"/>
    </source>
</evidence>
<dbReference type="InterPro" id="IPR019572">
    <property type="entry name" value="UBA_E1_SCCH"/>
</dbReference>
<organism evidence="4 5">
    <name type="scientific">Planoprotostelium fungivorum</name>
    <dbReference type="NCBI Taxonomy" id="1890364"/>
    <lineage>
        <taxon>Eukaryota</taxon>
        <taxon>Amoebozoa</taxon>
        <taxon>Evosea</taxon>
        <taxon>Variosea</taxon>
        <taxon>Cavosteliida</taxon>
        <taxon>Cavosteliaceae</taxon>
        <taxon>Planoprotostelium</taxon>
    </lineage>
</organism>
<dbReference type="Gene3D" id="1.10.10.2660">
    <property type="entry name" value="Ubiquitin-activating enzyme E1, SCCH domain"/>
    <property type="match status" value="1"/>
</dbReference>
<comment type="similarity">
    <text evidence="1">Belongs to the ubiquitin-activating E1 family.</text>
</comment>
<evidence type="ECO:0000256" key="1">
    <source>
        <dbReference type="ARBA" id="ARBA00005673"/>
    </source>
</evidence>
<evidence type="ECO:0000313" key="5">
    <source>
        <dbReference type="Proteomes" id="UP000241769"/>
    </source>
</evidence>
<comment type="pathway">
    <text evidence="2">Protein modification.</text>
</comment>
<feature type="domain" description="Ubiquitin-activating enzyme SCCH" evidence="3">
    <location>
        <begin position="51"/>
        <end position="130"/>
    </location>
</feature>
<reference evidence="4 5" key="1">
    <citation type="journal article" date="2018" name="Genome Biol. Evol.">
        <title>Multiple Roots of Fruiting Body Formation in Amoebozoa.</title>
        <authorList>
            <person name="Hillmann F."/>
            <person name="Forbes G."/>
            <person name="Novohradska S."/>
            <person name="Ferling I."/>
            <person name="Riege K."/>
            <person name="Groth M."/>
            <person name="Westermann M."/>
            <person name="Marz M."/>
            <person name="Spaller T."/>
            <person name="Winckler T."/>
            <person name="Schaap P."/>
            <person name="Glockner G."/>
        </authorList>
    </citation>
    <scope>NUCLEOTIDE SEQUENCE [LARGE SCALE GENOMIC DNA]</scope>
    <source>
        <strain evidence="4 5">Jena</strain>
    </source>
</reference>
<dbReference type="InterPro" id="IPR042063">
    <property type="entry name" value="Ubi_acti_E1_SCCH"/>
</dbReference>
<dbReference type="EMBL" id="MDYQ01000086">
    <property type="protein sequence ID" value="PRP83225.1"/>
    <property type="molecule type" value="Genomic_DNA"/>
</dbReference>
<dbReference type="AlphaFoldDB" id="A0A2P6NGZ8"/>
<keyword evidence="5" id="KW-1185">Reference proteome</keyword>
<sequence>MKKLGHKFCNVSQISGIDQLDNDLIEKSIPNRQFLLLLNQRPPAKVCHQWKTSRRIGDMVQKRPRPFHDCVAFARISLQLLHAFSIDHKTDDEGTLFWSTPKKPPKVIEFDINDVTRHSFVASVARLYSKWKWCALRDAAVVEGAILLWGIEIRQELMADVRDSSEINLGVITGKVVCVIGTSPRRYCIHLLDGLRWFEDCTDEWRRVYSKTRGIAIRTVAPLAHQPLMASTTRQ</sequence>
<dbReference type="STRING" id="1890364.A0A2P6NGZ8"/>
<evidence type="ECO:0000256" key="2">
    <source>
        <dbReference type="ARBA" id="ARBA00043952"/>
    </source>
</evidence>
<accession>A0A2P6NGZ8</accession>
<name>A0A2P6NGZ8_9EUKA</name>
<dbReference type="InParanoid" id="A0A2P6NGZ8"/>